<dbReference type="AlphaFoldDB" id="A0A413RJX9"/>
<accession>A0A413RJX9</accession>
<evidence type="ECO:0000313" key="2">
    <source>
        <dbReference type="EMBL" id="RHA39008.1"/>
    </source>
</evidence>
<protein>
    <submittedName>
        <fullName evidence="2">Peptidase M13</fullName>
    </submittedName>
</protein>
<evidence type="ECO:0000313" key="3">
    <source>
        <dbReference type="Proteomes" id="UP000283374"/>
    </source>
</evidence>
<dbReference type="PROSITE" id="PS51885">
    <property type="entry name" value="NEPRILYSIN"/>
    <property type="match status" value="1"/>
</dbReference>
<dbReference type="InterPro" id="IPR008753">
    <property type="entry name" value="Peptidase_M13_N"/>
</dbReference>
<organism evidence="2 3">
    <name type="scientific">Cellulomonas rhizosphaerae</name>
    <dbReference type="NCBI Taxonomy" id="2293719"/>
    <lineage>
        <taxon>Bacteria</taxon>
        <taxon>Bacillati</taxon>
        <taxon>Actinomycetota</taxon>
        <taxon>Actinomycetes</taxon>
        <taxon>Micrococcales</taxon>
        <taxon>Cellulomonadaceae</taxon>
        <taxon>Cellulomonas</taxon>
    </lineage>
</organism>
<dbReference type="EMBL" id="QWKP01000208">
    <property type="protein sequence ID" value="RHA39008.1"/>
    <property type="molecule type" value="Genomic_DNA"/>
</dbReference>
<name>A0A413RJX9_9CELL</name>
<dbReference type="GO" id="GO:0004222">
    <property type="term" value="F:metalloendopeptidase activity"/>
    <property type="evidence" value="ECO:0007669"/>
    <property type="project" value="InterPro"/>
</dbReference>
<feature type="non-terminal residue" evidence="2">
    <location>
        <position position="88"/>
    </location>
</feature>
<dbReference type="Gene3D" id="3.40.390.10">
    <property type="entry name" value="Collagenase (Catalytic Domain)"/>
    <property type="match status" value="1"/>
</dbReference>
<sequence>MTRSGIDLSAIDPDTRPQDDLFRHVNGRWIDSHEIPADRAMDGSFRALHDQAEEHVRDIITDSATDDAEGVAAKIGAVYASFMDTDAV</sequence>
<reference evidence="2 3" key="1">
    <citation type="submission" date="2018-08" db="EMBL/GenBank/DDBJ databases">
        <title>Cellulomonas rhizosphaerae sp. nov., a novel actinomycete isolated from soil.</title>
        <authorList>
            <person name="Tian Y."/>
        </authorList>
    </citation>
    <scope>NUCLEOTIDE SEQUENCE [LARGE SCALE GENOMIC DNA]</scope>
    <source>
        <strain evidence="2 3">NEAU-TCZ24</strain>
    </source>
</reference>
<evidence type="ECO:0000259" key="1">
    <source>
        <dbReference type="Pfam" id="PF05649"/>
    </source>
</evidence>
<dbReference type="InterPro" id="IPR024079">
    <property type="entry name" value="MetalloPept_cat_dom_sf"/>
</dbReference>
<dbReference type="SUPFAM" id="SSF55486">
    <property type="entry name" value="Metalloproteases ('zincins'), catalytic domain"/>
    <property type="match status" value="1"/>
</dbReference>
<dbReference type="Proteomes" id="UP000283374">
    <property type="component" value="Unassembled WGS sequence"/>
</dbReference>
<dbReference type="InterPro" id="IPR000718">
    <property type="entry name" value="Peptidase_M13"/>
</dbReference>
<keyword evidence="3" id="KW-1185">Reference proteome</keyword>
<comment type="caution">
    <text evidence="2">The sequence shown here is derived from an EMBL/GenBank/DDBJ whole genome shotgun (WGS) entry which is preliminary data.</text>
</comment>
<proteinExistence type="predicted"/>
<gene>
    <name evidence="2" type="ORF">D1825_12500</name>
</gene>
<dbReference type="GO" id="GO:0006508">
    <property type="term" value="P:proteolysis"/>
    <property type="evidence" value="ECO:0007669"/>
    <property type="project" value="InterPro"/>
</dbReference>
<dbReference type="Pfam" id="PF05649">
    <property type="entry name" value="Peptidase_M13_N"/>
    <property type="match status" value="1"/>
</dbReference>
<feature type="domain" description="Peptidase M13 N-terminal" evidence="1">
    <location>
        <begin position="17"/>
        <end position="87"/>
    </location>
</feature>